<organism evidence="5 6">
    <name type="scientific">Pseudocercospora fuligena</name>
    <dbReference type="NCBI Taxonomy" id="685502"/>
    <lineage>
        <taxon>Eukaryota</taxon>
        <taxon>Fungi</taxon>
        <taxon>Dikarya</taxon>
        <taxon>Ascomycota</taxon>
        <taxon>Pezizomycotina</taxon>
        <taxon>Dothideomycetes</taxon>
        <taxon>Dothideomycetidae</taxon>
        <taxon>Mycosphaerellales</taxon>
        <taxon>Mycosphaerellaceae</taxon>
        <taxon>Pseudocercospora</taxon>
    </lineage>
</organism>
<keyword evidence="3" id="KW-0732">Signal</keyword>
<dbReference type="GO" id="GO:0000324">
    <property type="term" value="C:fungal-type vacuole"/>
    <property type="evidence" value="ECO:0007669"/>
    <property type="project" value="TreeGrafter"/>
</dbReference>
<reference evidence="5" key="1">
    <citation type="submission" date="2020-04" db="EMBL/GenBank/DDBJ databases">
        <title>Draft genome resource of the tomato pathogen Pseudocercospora fuligena.</title>
        <authorList>
            <person name="Zaccaron A."/>
        </authorList>
    </citation>
    <scope>NUCLEOTIDE SEQUENCE</scope>
    <source>
        <strain evidence="5">PF001</strain>
    </source>
</reference>
<dbReference type="InterPro" id="IPR033121">
    <property type="entry name" value="PEPTIDASE_A1"/>
</dbReference>
<evidence type="ECO:0000256" key="2">
    <source>
        <dbReference type="SAM" id="Phobius"/>
    </source>
</evidence>
<feature type="domain" description="Peptidase A1" evidence="4">
    <location>
        <begin position="43"/>
        <end position="399"/>
    </location>
</feature>
<keyword evidence="2" id="KW-1133">Transmembrane helix</keyword>
<dbReference type="InterPro" id="IPR001461">
    <property type="entry name" value="Aspartic_peptidase_A1"/>
</dbReference>
<evidence type="ECO:0000256" key="1">
    <source>
        <dbReference type="ARBA" id="ARBA00007447"/>
    </source>
</evidence>
<comment type="similarity">
    <text evidence="1">Belongs to the peptidase A1 family.</text>
</comment>
<feature type="chain" id="PRO_5034623817" description="Peptidase A1 domain-containing protein" evidence="3">
    <location>
        <begin position="23"/>
        <end position="551"/>
    </location>
</feature>
<dbReference type="PRINTS" id="PR00792">
    <property type="entry name" value="PEPSIN"/>
</dbReference>
<name>A0A8H6VMV7_9PEZI</name>
<dbReference type="PANTHER" id="PTHR47966:SF51">
    <property type="entry name" value="BETA-SITE APP-CLEAVING ENZYME, ISOFORM A-RELATED"/>
    <property type="match status" value="1"/>
</dbReference>
<dbReference type="Pfam" id="PF00026">
    <property type="entry name" value="Asp"/>
    <property type="match status" value="1"/>
</dbReference>
<feature type="transmembrane region" description="Helical" evidence="2">
    <location>
        <begin position="433"/>
        <end position="455"/>
    </location>
</feature>
<evidence type="ECO:0000256" key="3">
    <source>
        <dbReference type="SAM" id="SignalP"/>
    </source>
</evidence>
<dbReference type="GO" id="GO:0004190">
    <property type="term" value="F:aspartic-type endopeptidase activity"/>
    <property type="evidence" value="ECO:0007669"/>
    <property type="project" value="InterPro"/>
</dbReference>
<keyword evidence="6" id="KW-1185">Reference proteome</keyword>
<evidence type="ECO:0000313" key="5">
    <source>
        <dbReference type="EMBL" id="KAF7196122.1"/>
    </source>
</evidence>
<feature type="signal peptide" evidence="3">
    <location>
        <begin position="1"/>
        <end position="22"/>
    </location>
</feature>
<keyword evidence="2" id="KW-0472">Membrane</keyword>
<dbReference type="SUPFAM" id="SSF50630">
    <property type="entry name" value="Acid proteases"/>
    <property type="match status" value="1"/>
</dbReference>
<gene>
    <name evidence="5" type="ORF">HII31_02523</name>
</gene>
<accession>A0A8H6VMV7</accession>
<dbReference type="OrthoDB" id="4074350at2759"/>
<evidence type="ECO:0000313" key="6">
    <source>
        <dbReference type="Proteomes" id="UP000660729"/>
    </source>
</evidence>
<dbReference type="Gene3D" id="2.40.70.10">
    <property type="entry name" value="Acid Proteases"/>
    <property type="match status" value="2"/>
</dbReference>
<dbReference type="Proteomes" id="UP000660729">
    <property type="component" value="Unassembled WGS sequence"/>
</dbReference>
<keyword evidence="2" id="KW-0812">Transmembrane</keyword>
<dbReference type="InterPro" id="IPR021109">
    <property type="entry name" value="Peptidase_aspartic_dom_sf"/>
</dbReference>
<sequence>MKGPSFFLVCYCVLLAARIVASTMEPLSIPPSLFWDGDDGWWSSFHVQVGSPPQTLRVLPGTSASAGSVNDLGCSAVNPTLLDCSDRRGNLFHSNRSDSWSTEGLQNGADGAIYTLNTKEEVVLNRQGQGSYGYDTVILGSSGQNLPKLEHQLIAQIWTNDFFLGSLGLSPHPFNFTDFDDPQPSILSTLYNNSLLPSLSWAYTAGAHYQSRETFGSLTFGGYDTTRFTESNVSFAFGNGFTKDLMVHLESITYNTEGADALLNKQSSIDVFIDSLVPEIWLPVNICKQFEQTFNLTWHDKAQLYTVKEDAHRALLAQNPEFTFELSQVGGSAADNSTTKIVLPYAAFDLNLTSPIAANETRWFPLKQAQNSSQYTLGRTFLQEAYLIVDYERRNFSVSQALFPWTSGQQNLVAIEPPSADSRSGKPSLSSGAIAGIVIGSATISCAVAFIAWLCMKRRREPNVVVETVSNEKTADWSTPVEEVDASDTALHEVDGSRSIKPELVAYEGAQGRHELLTEEGVKEVVGTIVPVELEAPVHSVEKKNNRGLSV</sequence>
<evidence type="ECO:0000259" key="4">
    <source>
        <dbReference type="PROSITE" id="PS51767"/>
    </source>
</evidence>
<dbReference type="EMBL" id="JABCIY010000031">
    <property type="protein sequence ID" value="KAF7196122.1"/>
    <property type="molecule type" value="Genomic_DNA"/>
</dbReference>
<protein>
    <recommendedName>
        <fullName evidence="4">Peptidase A1 domain-containing protein</fullName>
    </recommendedName>
</protein>
<comment type="caution">
    <text evidence="5">The sequence shown here is derived from an EMBL/GenBank/DDBJ whole genome shotgun (WGS) entry which is preliminary data.</text>
</comment>
<proteinExistence type="inferred from homology"/>
<dbReference type="PANTHER" id="PTHR47966">
    <property type="entry name" value="BETA-SITE APP-CLEAVING ENZYME, ISOFORM A-RELATED"/>
    <property type="match status" value="1"/>
</dbReference>
<dbReference type="PROSITE" id="PS51767">
    <property type="entry name" value="PEPTIDASE_A1"/>
    <property type="match status" value="1"/>
</dbReference>
<dbReference type="AlphaFoldDB" id="A0A8H6VMV7"/>
<dbReference type="GO" id="GO:0006508">
    <property type="term" value="P:proteolysis"/>
    <property type="evidence" value="ECO:0007669"/>
    <property type="project" value="InterPro"/>
</dbReference>